<comment type="similarity">
    <text evidence="4">Belongs to the cyclic nucleotide phosphodiesterase class-III family.</text>
</comment>
<dbReference type="InterPro" id="IPR029052">
    <property type="entry name" value="Metallo-depent_PP-like"/>
</dbReference>
<evidence type="ECO:0000256" key="3">
    <source>
        <dbReference type="ARBA" id="ARBA00023004"/>
    </source>
</evidence>
<keyword evidence="1" id="KW-0479">Metal-binding</keyword>
<dbReference type="Gene3D" id="3.60.21.10">
    <property type="match status" value="1"/>
</dbReference>
<dbReference type="GO" id="GO:0016787">
    <property type="term" value="F:hydrolase activity"/>
    <property type="evidence" value="ECO:0007669"/>
    <property type="project" value="UniProtKB-KW"/>
</dbReference>
<evidence type="ECO:0000256" key="4">
    <source>
        <dbReference type="ARBA" id="ARBA00025742"/>
    </source>
</evidence>
<dbReference type="Pfam" id="PF00149">
    <property type="entry name" value="Metallophos"/>
    <property type="match status" value="1"/>
</dbReference>
<dbReference type="PANTHER" id="PTHR42988:SF2">
    <property type="entry name" value="CYCLIC NUCLEOTIDE PHOSPHODIESTERASE CBUA0032-RELATED"/>
    <property type="match status" value="1"/>
</dbReference>
<dbReference type="GO" id="GO:0046872">
    <property type="term" value="F:metal ion binding"/>
    <property type="evidence" value="ECO:0007669"/>
    <property type="project" value="UniProtKB-KW"/>
</dbReference>
<dbReference type="InterPro" id="IPR050884">
    <property type="entry name" value="CNP_phosphodiesterase-III"/>
</dbReference>
<evidence type="ECO:0000313" key="7">
    <source>
        <dbReference type="Proteomes" id="UP000230821"/>
    </source>
</evidence>
<keyword evidence="2" id="KW-0378">Hydrolase</keyword>
<dbReference type="InterPro" id="IPR004843">
    <property type="entry name" value="Calcineurin-like_PHP"/>
</dbReference>
<dbReference type="PANTHER" id="PTHR42988">
    <property type="entry name" value="PHOSPHOHYDROLASE"/>
    <property type="match status" value="1"/>
</dbReference>
<dbReference type="Proteomes" id="UP000230821">
    <property type="component" value="Unassembled WGS sequence"/>
</dbReference>
<dbReference type="EMBL" id="PDSK01000139">
    <property type="protein sequence ID" value="PIE31577.1"/>
    <property type="molecule type" value="Genomic_DNA"/>
</dbReference>
<sequence>MKFIHLSDLHFRSHREDNQAALETLDTIQERYPEHKLIITGDIVDDGHEAQYREALTALRPFEGRLFLCPGNHDYGLKGNLYSRERAERFDKWLSIPLKQGGIFAGDNVPLLHFLKEDESQVLLVALDTNIESRSPFDFACGRVGRKQLDALDRLLSDPAIAHMVMVIFFHHHPFLHTDRFKKLLDARDLARILYGRVHLVLFGHHHVSKMWSNTLGIPYILASDNSPGQTTAREITVSRQKIFIQDITIENDWDIV</sequence>
<gene>
    <name evidence="6" type="ORF">CSA56_17900</name>
</gene>
<feature type="domain" description="Calcineurin-like phosphoesterase" evidence="5">
    <location>
        <begin position="1"/>
        <end position="208"/>
    </location>
</feature>
<evidence type="ECO:0000256" key="1">
    <source>
        <dbReference type="ARBA" id="ARBA00022723"/>
    </source>
</evidence>
<evidence type="ECO:0000256" key="2">
    <source>
        <dbReference type="ARBA" id="ARBA00022801"/>
    </source>
</evidence>
<comment type="caution">
    <text evidence="6">The sequence shown here is derived from an EMBL/GenBank/DDBJ whole genome shotgun (WGS) entry which is preliminary data.</text>
</comment>
<dbReference type="AlphaFoldDB" id="A0A2G6K7C7"/>
<organism evidence="6 7">
    <name type="scientific">candidate division KSB3 bacterium</name>
    <dbReference type="NCBI Taxonomy" id="2044937"/>
    <lineage>
        <taxon>Bacteria</taxon>
        <taxon>candidate division KSB3</taxon>
    </lineage>
</organism>
<keyword evidence="3" id="KW-0408">Iron</keyword>
<accession>A0A2G6K7C7</accession>
<name>A0A2G6K7C7_9BACT</name>
<evidence type="ECO:0000259" key="5">
    <source>
        <dbReference type="Pfam" id="PF00149"/>
    </source>
</evidence>
<evidence type="ECO:0000313" key="6">
    <source>
        <dbReference type="EMBL" id="PIE31577.1"/>
    </source>
</evidence>
<reference evidence="6 7" key="1">
    <citation type="submission" date="2017-10" db="EMBL/GenBank/DDBJ databases">
        <title>Novel microbial diversity and functional potential in the marine mammal oral microbiome.</title>
        <authorList>
            <person name="Dudek N.K."/>
            <person name="Sun C.L."/>
            <person name="Burstein D."/>
            <person name="Kantor R.S."/>
            <person name="Aliaga Goltsman D.S."/>
            <person name="Bik E.M."/>
            <person name="Thomas B.C."/>
            <person name="Banfield J.F."/>
            <person name="Relman D.A."/>
        </authorList>
    </citation>
    <scope>NUCLEOTIDE SEQUENCE [LARGE SCALE GENOMIC DNA]</scope>
    <source>
        <strain evidence="6">DOLJORAL78_47_16</strain>
    </source>
</reference>
<protein>
    <recommendedName>
        <fullName evidence="5">Calcineurin-like phosphoesterase domain-containing protein</fullName>
    </recommendedName>
</protein>
<proteinExistence type="inferred from homology"/>
<dbReference type="SUPFAM" id="SSF56300">
    <property type="entry name" value="Metallo-dependent phosphatases"/>
    <property type="match status" value="1"/>
</dbReference>